<protein>
    <submittedName>
        <fullName evidence="1">Uncharacterized protein</fullName>
    </submittedName>
</protein>
<evidence type="ECO:0000313" key="1">
    <source>
        <dbReference type="EMBL" id="KAI4325113.1"/>
    </source>
</evidence>
<name>A0ACB9MN52_9MYRT</name>
<dbReference type="EMBL" id="CM042888">
    <property type="protein sequence ID" value="KAI4325113.1"/>
    <property type="molecule type" value="Genomic_DNA"/>
</dbReference>
<proteinExistence type="predicted"/>
<gene>
    <name evidence="1" type="ORF">MLD38_030537</name>
</gene>
<dbReference type="Proteomes" id="UP001057402">
    <property type="component" value="Chromosome 9"/>
</dbReference>
<reference evidence="2" key="1">
    <citation type="journal article" date="2023" name="Front. Plant Sci.">
        <title>Chromosomal-level genome assembly of Melastoma candidum provides insights into trichome evolution.</title>
        <authorList>
            <person name="Zhong Y."/>
            <person name="Wu W."/>
            <person name="Sun C."/>
            <person name="Zou P."/>
            <person name="Liu Y."/>
            <person name="Dai S."/>
            <person name="Zhou R."/>
        </authorList>
    </citation>
    <scope>NUCLEOTIDE SEQUENCE [LARGE SCALE GENOMIC DNA]</scope>
</reference>
<sequence length="313" mass="35181">MEQIKHFHIPVRGLSLHVAEIGLGPKVVLFLHGFPEIWYTWRHQMKAVADAGYRAIAIDFRGYGLSDQPPEPEEGTFMDLVEDVIGLLDALTIDKVFVVGKDFGAVPAYLVAVLHPQRVHGVVTLGVPFMLPGPSSFQADHFPRGFYVLRWQEPGRAEADFGRLDVKTVIRNIYILFSGSELPAANDNQEIMDLVDASTPLPTWFSEEDLAEYASLYEKSGFRYPLQVPYRTMTKDLGITNPKVEAPALLVIGEKDYILKFSGMEDYIRGGLVKYFVPNLDIAYIAEGGHFVHEQSPEKVNDLILSFLKKQEI</sequence>
<organism evidence="1 2">
    <name type="scientific">Melastoma candidum</name>
    <dbReference type="NCBI Taxonomy" id="119954"/>
    <lineage>
        <taxon>Eukaryota</taxon>
        <taxon>Viridiplantae</taxon>
        <taxon>Streptophyta</taxon>
        <taxon>Embryophyta</taxon>
        <taxon>Tracheophyta</taxon>
        <taxon>Spermatophyta</taxon>
        <taxon>Magnoliopsida</taxon>
        <taxon>eudicotyledons</taxon>
        <taxon>Gunneridae</taxon>
        <taxon>Pentapetalae</taxon>
        <taxon>rosids</taxon>
        <taxon>malvids</taxon>
        <taxon>Myrtales</taxon>
        <taxon>Melastomataceae</taxon>
        <taxon>Melastomatoideae</taxon>
        <taxon>Melastomateae</taxon>
        <taxon>Melastoma</taxon>
    </lineage>
</organism>
<evidence type="ECO:0000313" key="2">
    <source>
        <dbReference type="Proteomes" id="UP001057402"/>
    </source>
</evidence>
<comment type="caution">
    <text evidence="1">The sequence shown here is derived from an EMBL/GenBank/DDBJ whole genome shotgun (WGS) entry which is preliminary data.</text>
</comment>
<keyword evidence="2" id="KW-1185">Reference proteome</keyword>
<accession>A0ACB9MN52</accession>